<dbReference type="AlphaFoldDB" id="A0A450S4P0"/>
<gene>
    <name evidence="1" type="ORF">BECKDK2373C_GA0170839_10161</name>
</gene>
<accession>A0A450S4P0</accession>
<name>A0A450S4P0_9GAMM</name>
<organism evidence="1">
    <name type="scientific">Candidatus Kentrum sp. DK</name>
    <dbReference type="NCBI Taxonomy" id="2126562"/>
    <lineage>
        <taxon>Bacteria</taxon>
        <taxon>Pseudomonadati</taxon>
        <taxon>Pseudomonadota</taxon>
        <taxon>Gammaproteobacteria</taxon>
        <taxon>Candidatus Kentrum</taxon>
    </lineage>
</organism>
<sequence>MSRNILNAHPARLFHPTPNIPRRGNEAFSRFPTIFSCFPTILPVPTPPLRLFPISRGGKSIIIVENQGISPYRPVSPINTPLFLFNGLNYLFNGLIPLFNGLIPSFNGLIPSFNERIPSINEPNPSFNGPNPSFNGLI</sequence>
<evidence type="ECO:0000313" key="1">
    <source>
        <dbReference type="EMBL" id="VFJ46811.1"/>
    </source>
</evidence>
<protein>
    <submittedName>
        <fullName evidence="1">Uncharacterized protein</fullName>
    </submittedName>
</protein>
<dbReference type="EMBL" id="CAADEY010000016">
    <property type="protein sequence ID" value="VFJ46811.1"/>
    <property type="molecule type" value="Genomic_DNA"/>
</dbReference>
<reference evidence="1" key="1">
    <citation type="submission" date="2019-02" db="EMBL/GenBank/DDBJ databases">
        <authorList>
            <person name="Gruber-Vodicka R. H."/>
            <person name="Seah K. B. B."/>
        </authorList>
    </citation>
    <scope>NUCLEOTIDE SEQUENCE</scope>
    <source>
        <strain evidence="1">BECK_DK161</strain>
    </source>
</reference>
<proteinExistence type="predicted"/>